<dbReference type="EMBL" id="ADTV01000002">
    <property type="protein sequence ID" value="EFG86004.1"/>
    <property type="molecule type" value="Genomic_DNA"/>
</dbReference>
<sequence>MASSGGPPPLAGAARGHDKSPGHHYVRHTAMFMTRMAATVTKNRLASHVLHGPNRGSSTRCQDEIRIGNGF</sequence>
<evidence type="ECO:0000256" key="1">
    <source>
        <dbReference type="SAM" id="MobiDB-lite"/>
    </source>
</evidence>
<evidence type="ECO:0000313" key="2">
    <source>
        <dbReference type="EMBL" id="EFG86004.1"/>
    </source>
</evidence>
<dbReference type="Proteomes" id="UP000006468">
    <property type="component" value="Chromosome"/>
</dbReference>
<organism evidence="2 3">
    <name type="scientific">Novacetimonas hansenii ATCC 23769</name>
    <dbReference type="NCBI Taxonomy" id="714995"/>
    <lineage>
        <taxon>Bacteria</taxon>
        <taxon>Pseudomonadati</taxon>
        <taxon>Pseudomonadota</taxon>
        <taxon>Alphaproteobacteria</taxon>
        <taxon>Acetobacterales</taxon>
        <taxon>Acetobacteraceae</taxon>
        <taxon>Novacetimonas</taxon>
    </lineage>
</organism>
<evidence type="ECO:0000313" key="3">
    <source>
        <dbReference type="Proteomes" id="UP000006468"/>
    </source>
</evidence>
<reference evidence="2 3" key="1">
    <citation type="journal article" date="2010" name="J. Bacteriol.">
        <title>Genome sequence of a cellulose-producing bacterium, Gluconacetobacter hansenii ATCC 23769.</title>
        <authorList>
            <person name="Iyer P.R."/>
            <person name="Geib S.M."/>
            <person name="Catchmark J."/>
            <person name="Kao T.H."/>
            <person name="Tien M."/>
        </authorList>
    </citation>
    <scope>NUCLEOTIDE SEQUENCE [LARGE SCALE GENOMIC DNA]</scope>
    <source>
        <strain evidence="2 3">ATCC 23769</strain>
    </source>
</reference>
<gene>
    <name evidence="2" type="ORF">GXY_00434</name>
</gene>
<dbReference type="HOGENOM" id="CLU_2734753_0_0_5"/>
<accession>D5QAF2</accession>
<protein>
    <submittedName>
        <fullName evidence="2">Uncharacterized protein</fullName>
    </submittedName>
</protein>
<feature type="region of interest" description="Disordered" evidence="1">
    <location>
        <begin position="1"/>
        <end position="24"/>
    </location>
</feature>
<name>D5QAF2_NOVHA</name>
<dbReference type="AlphaFoldDB" id="D5QAF2"/>
<feature type="compositionally biased region" description="Pro residues" evidence="1">
    <location>
        <begin position="1"/>
        <end position="10"/>
    </location>
</feature>
<comment type="caution">
    <text evidence="2">The sequence shown here is derived from an EMBL/GenBank/DDBJ whole genome shotgun (WGS) entry which is preliminary data.</text>
</comment>
<proteinExistence type="predicted"/>